<reference evidence="1 2" key="1">
    <citation type="journal article" date="2022" name="bioRxiv">
        <title>The genome of the oomycete Peronosclerospora sorghi, a cosmopolitan pathogen of maize and sorghum, is inflated with dispersed pseudogenes.</title>
        <authorList>
            <person name="Fletcher K."/>
            <person name="Martin F."/>
            <person name="Isakeit T."/>
            <person name="Cavanaugh K."/>
            <person name="Magill C."/>
            <person name="Michelmore R."/>
        </authorList>
    </citation>
    <scope>NUCLEOTIDE SEQUENCE [LARGE SCALE GENOMIC DNA]</scope>
    <source>
        <strain evidence="1">P6</strain>
    </source>
</reference>
<accession>A0ACC0WRC1</accession>
<evidence type="ECO:0000313" key="1">
    <source>
        <dbReference type="EMBL" id="KAI9920448.1"/>
    </source>
</evidence>
<proteinExistence type="predicted"/>
<evidence type="ECO:0000313" key="2">
    <source>
        <dbReference type="Proteomes" id="UP001163321"/>
    </source>
</evidence>
<organism evidence="1 2">
    <name type="scientific">Peronosclerospora sorghi</name>
    <dbReference type="NCBI Taxonomy" id="230839"/>
    <lineage>
        <taxon>Eukaryota</taxon>
        <taxon>Sar</taxon>
        <taxon>Stramenopiles</taxon>
        <taxon>Oomycota</taxon>
        <taxon>Peronosporomycetes</taxon>
        <taxon>Peronosporales</taxon>
        <taxon>Peronosporaceae</taxon>
        <taxon>Peronosclerospora</taxon>
    </lineage>
</organism>
<name>A0ACC0WRC1_9STRA</name>
<keyword evidence="2" id="KW-1185">Reference proteome</keyword>
<dbReference type="EMBL" id="CM047589">
    <property type="protein sequence ID" value="KAI9920448.1"/>
    <property type="molecule type" value="Genomic_DNA"/>
</dbReference>
<sequence length="201" mass="22980">MVTTGKVRFTSQGNAVFRFSISPTKIWLEHHATKQQWQAITSASDFALKDETIPHDIVMNYLACLRDKVGLTIRLLQACLSGTDASEKCTVDLINLSKDRLRLDFAIEFSVAEVTWRPVYQFVLHPIAMSTKKILKSKLHDADETLSQLHAIIPAWVVEENYDDTMKKEKVMQIIALKGVQSWFYLCDLARRALDLFEFAD</sequence>
<gene>
    <name evidence="1" type="ORF">PsorP6_015596</name>
</gene>
<comment type="caution">
    <text evidence="1">The sequence shown here is derived from an EMBL/GenBank/DDBJ whole genome shotgun (WGS) entry which is preliminary data.</text>
</comment>
<dbReference type="Proteomes" id="UP001163321">
    <property type="component" value="Chromosome 10"/>
</dbReference>
<protein>
    <submittedName>
        <fullName evidence="1">Uncharacterized protein</fullName>
    </submittedName>
</protein>